<dbReference type="RefSeq" id="WP_142893469.1">
    <property type="nucleotide sequence ID" value="NZ_ML660163.1"/>
</dbReference>
<evidence type="ECO:0000256" key="1">
    <source>
        <dbReference type="SAM" id="Phobius"/>
    </source>
</evidence>
<keyword evidence="1" id="KW-0812">Transmembrane</keyword>
<dbReference type="SUPFAM" id="SSF110296">
    <property type="entry name" value="Oligoxyloglucan reducing end-specific cellobiohydrolase"/>
    <property type="match status" value="1"/>
</dbReference>
<evidence type="ECO:0000313" key="2">
    <source>
        <dbReference type="EMBL" id="TQV87808.1"/>
    </source>
</evidence>
<gene>
    <name evidence="2" type="ORF">FLL46_10510</name>
</gene>
<dbReference type="EMBL" id="VIKS01000006">
    <property type="protein sequence ID" value="TQV87808.1"/>
    <property type="molecule type" value="Genomic_DNA"/>
</dbReference>
<protein>
    <submittedName>
        <fullName evidence="2">Uncharacterized protein</fullName>
    </submittedName>
</protein>
<keyword evidence="3" id="KW-1185">Reference proteome</keyword>
<dbReference type="OrthoDB" id="5699107at2"/>
<organism evidence="2 3">
    <name type="scientific">Aliikangiella coralliicola</name>
    <dbReference type="NCBI Taxonomy" id="2592383"/>
    <lineage>
        <taxon>Bacteria</taxon>
        <taxon>Pseudomonadati</taxon>
        <taxon>Pseudomonadota</taxon>
        <taxon>Gammaproteobacteria</taxon>
        <taxon>Oceanospirillales</taxon>
        <taxon>Pleioneaceae</taxon>
        <taxon>Aliikangiella</taxon>
    </lineage>
</organism>
<keyword evidence="1" id="KW-0472">Membrane</keyword>
<keyword evidence="1" id="KW-1133">Transmembrane helix</keyword>
<dbReference type="Proteomes" id="UP000315439">
    <property type="component" value="Unassembled WGS sequence"/>
</dbReference>
<sequence length="596" mass="67522">MQRVASGLVRLIEATGIILFIAFISGCGGTYNVLPTLTEKTKLEAEEGVVVARVINASSYPLPFNNIVIDPENLNESKKVKSSELKARTPYETGTTVFASVVKAGSYALSNINAYHFHGDYRYYRYIFSDAKFGTFQVKPGQVTDLGTLIFYPKPQTDKYIETILRLPEPELGEVMRKYFPFFEYNPENILSWEDDGKDDERESFYVSVAQNPVSYSDKYQAPDGSMYFLGKLGIILKRSADGEWDIDGVDTNLQLNTIAQNQKGDLVVGGQEGKLFWKPAGGDWQDASMAYDFTIHKVFFSKENTIDMVASQNSKLFVFRSLASPTALAWEALNQYDSVKNWKLFGLGDQAVEKSTKKKSKNKKISAPKLKRVTAVSVDENEHLIRVGLSSMGSRGAFPDPSFLTFGYDPQSWRTFKPEELPEMDYSFDSGKARLGLKKPGFWSWSGRNSYYRFDDNSKNWEEIRTSVSRCSDGTFTQKNSCRENGKKVKPRRDSFSFNSFPVFKSNLEAITIATFSNFDFWSGKRDKEIKILRTLDGGKNWQDTGYNLPNKYCASLISEVTDRLLLSCRGATSEFYESLDDGATWQQVRDHENF</sequence>
<evidence type="ECO:0000313" key="3">
    <source>
        <dbReference type="Proteomes" id="UP000315439"/>
    </source>
</evidence>
<dbReference type="InterPro" id="IPR015943">
    <property type="entry name" value="WD40/YVTN_repeat-like_dom_sf"/>
</dbReference>
<dbReference type="PROSITE" id="PS51257">
    <property type="entry name" value="PROKAR_LIPOPROTEIN"/>
    <property type="match status" value="1"/>
</dbReference>
<accession>A0A545UEB8</accession>
<dbReference type="AlphaFoldDB" id="A0A545UEB8"/>
<proteinExistence type="predicted"/>
<dbReference type="Gene3D" id="2.130.10.10">
    <property type="entry name" value="YVTN repeat-like/Quinoprotein amine dehydrogenase"/>
    <property type="match status" value="1"/>
</dbReference>
<feature type="transmembrane region" description="Helical" evidence="1">
    <location>
        <begin position="12"/>
        <end position="34"/>
    </location>
</feature>
<name>A0A545UEB8_9GAMM</name>
<reference evidence="2 3" key="1">
    <citation type="submission" date="2019-07" db="EMBL/GenBank/DDBJ databases">
        <title>Draft genome for Aliikangiella sp. M105.</title>
        <authorList>
            <person name="Wang G."/>
        </authorList>
    </citation>
    <scope>NUCLEOTIDE SEQUENCE [LARGE SCALE GENOMIC DNA]</scope>
    <source>
        <strain evidence="2 3">M105</strain>
    </source>
</reference>
<comment type="caution">
    <text evidence="2">The sequence shown here is derived from an EMBL/GenBank/DDBJ whole genome shotgun (WGS) entry which is preliminary data.</text>
</comment>